<dbReference type="SUPFAM" id="SSF56037">
    <property type="entry name" value="PheT/TilS domain"/>
    <property type="match status" value="1"/>
</dbReference>
<proteinExistence type="predicted"/>
<sequence>MQTDPSLQPLLPLVDFVAFTTDFGRELGELPTSAALQAGLSLGTATPLPRPDDRVRAAVRDLLRKAGFKPTGRSKPASEYLLKAAGDGSLGSINAAVDACNVASLHSGLPISVVDTDRAVPPYSVGVPPMGTSYVFNASGQVIDIGGLVSLLDAEGPCAGPVKDSQRTKTHPGTRRTLSIVWGTSQLPGLAAATAAYYRELLHGLGAATELVTFS</sequence>
<dbReference type="RefSeq" id="WP_267775090.1">
    <property type="nucleotide sequence ID" value="NZ_JAPNKE010000002.1"/>
</dbReference>
<dbReference type="EMBL" id="JAPNKE010000002">
    <property type="protein sequence ID" value="MCY1011778.1"/>
    <property type="molecule type" value="Genomic_DNA"/>
</dbReference>
<comment type="caution">
    <text evidence="1">The sequence shown here is derived from an EMBL/GenBank/DDBJ whole genome shotgun (WGS) entry which is preliminary data.</text>
</comment>
<keyword evidence="2" id="KW-1185">Reference proteome</keyword>
<dbReference type="Proteomes" id="UP001150924">
    <property type="component" value="Unassembled WGS sequence"/>
</dbReference>
<protein>
    <recommendedName>
        <fullName evidence="3">B3/B4 tRNA-binding domain-containing protein</fullName>
    </recommendedName>
</protein>
<evidence type="ECO:0000313" key="2">
    <source>
        <dbReference type="Proteomes" id="UP001150924"/>
    </source>
</evidence>
<gene>
    <name evidence="1" type="ORF">OV079_40745</name>
</gene>
<organism evidence="1 2">
    <name type="scientific">Nannocystis pusilla</name>
    <dbReference type="NCBI Taxonomy" id="889268"/>
    <lineage>
        <taxon>Bacteria</taxon>
        <taxon>Pseudomonadati</taxon>
        <taxon>Myxococcota</taxon>
        <taxon>Polyangia</taxon>
        <taxon>Nannocystales</taxon>
        <taxon>Nannocystaceae</taxon>
        <taxon>Nannocystis</taxon>
    </lineage>
</organism>
<evidence type="ECO:0008006" key="3">
    <source>
        <dbReference type="Google" id="ProtNLM"/>
    </source>
</evidence>
<reference evidence="1" key="1">
    <citation type="submission" date="2022-11" db="EMBL/GenBank/DDBJ databases">
        <title>Minimal conservation of predation-associated metabolite biosynthetic gene clusters underscores biosynthetic potential of Myxococcota including descriptions for ten novel species: Archangium lansinium sp. nov., Myxococcus landrumus sp. nov., Nannocystis bai.</title>
        <authorList>
            <person name="Ahearne A."/>
            <person name="Stevens C."/>
            <person name="Phillips K."/>
        </authorList>
    </citation>
    <scope>NUCLEOTIDE SEQUENCE</scope>
    <source>
        <strain evidence="1">Na p29</strain>
    </source>
</reference>
<name>A0A9X3F553_9BACT</name>
<dbReference type="AlphaFoldDB" id="A0A9X3F553"/>
<evidence type="ECO:0000313" key="1">
    <source>
        <dbReference type="EMBL" id="MCY1011778.1"/>
    </source>
</evidence>
<accession>A0A9X3F553</accession>